<dbReference type="GO" id="GO:0071972">
    <property type="term" value="F:peptidoglycan L,D-transpeptidase activity"/>
    <property type="evidence" value="ECO:0007669"/>
    <property type="project" value="TreeGrafter"/>
</dbReference>
<evidence type="ECO:0000256" key="1">
    <source>
        <dbReference type="ARBA" id="ARBA00004752"/>
    </source>
</evidence>
<comment type="similarity">
    <text evidence="2">Belongs to the YkuD family.</text>
</comment>
<evidence type="ECO:0000256" key="4">
    <source>
        <dbReference type="ARBA" id="ARBA00022679"/>
    </source>
</evidence>
<proteinExistence type="inferred from homology"/>
<dbReference type="PATRIC" id="fig|1177755.3.peg.1501"/>
<dbReference type="GO" id="GO:0071555">
    <property type="term" value="P:cell wall organization"/>
    <property type="evidence" value="ECO:0007669"/>
    <property type="project" value="UniProtKB-UniRule"/>
</dbReference>
<keyword evidence="11" id="KW-0732">Signal</keyword>
<keyword evidence="7 9" id="KW-0573">Peptidoglycan synthesis</keyword>
<evidence type="ECO:0000256" key="5">
    <source>
        <dbReference type="ARBA" id="ARBA00022801"/>
    </source>
</evidence>
<dbReference type="STRING" id="1177755.A7A08_01498"/>
<feature type="region of interest" description="Disordered" evidence="10">
    <location>
        <begin position="109"/>
        <end position="129"/>
    </location>
</feature>
<keyword evidence="3" id="KW-0328">Glycosyltransferase</keyword>
<evidence type="ECO:0000256" key="11">
    <source>
        <dbReference type="SAM" id="SignalP"/>
    </source>
</evidence>
<dbReference type="PANTHER" id="PTHR30582:SF24">
    <property type="entry name" value="L,D-TRANSPEPTIDASE ERFK_SRFK-RELATED"/>
    <property type="match status" value="1"/>
</dbReference>
<keyword evidence="4 13" id="KW-0808">Transferase</keyword>
<keyword evidence="6 9" id="KW-0133">Cell shape</keyword>
<dbReference type="GO" id="GO:0008360">
    <property type="term" value="P:regulation of cell shape"/>
    <property type="evidence" value="ECO:0007669"/>
    <property type="project" value="UniProtKB-UniRule"/>
</dbReference>
<keyword evidence="5" id="KW-0378">Hydrolase</keyword>
<name>A0A1E2RZ00_9HYPH</name>
<evidence type="ECO:0000313" key="13">
    <source>
        <dbReference type="EMBL" id="ODA67466.1"/>
    </source>
</evidence>
<dbReference type="RefSeq" id="WP_069094825.1">
    <property type="nucleotide sequence ID" value="NZ_MASI01000003.1"/>
</dbReference>
<dbReference type="InterPro" id="IPR050979">
    <property type="entry name" value="LD-transpeptidase"/>
</dbReference>
<organism evidence="13 14">
    <name type="scientific">Methyloligella halotolerans</name>
    <dbReference type="NCBI Taxonomy" id="1177755"/>
    <lineage>
        <taxon>Bacteria</taxon>
        <taxon>Pseudomonadati</taxon>
        <taxon>Pseudomonadota</taxon>
        <taxon>Alphaproteobacteria</taxon>
        <taxon>Hyphomicrobiales</taxon>
        <taxon>Hyphomicrobiaceae</taxon>
        <taxon>Methyloligella</taxon>
    </lineage>
</organism>
<dbReference type="EMBL" id="MASI01000003">
    <property type="protein sequence ID" value="ODA67466.1"/>
    <property type="molecule type" value="Genomic_DNA"/>
</dbReference>
<keyword evidence="14" id="KW-1185">Reference proteome</keyword>
<dbReference type="PANTHER" id="PTHR30582">
    <property type="entry name" value="L,D-TRANSPEPTIDASE"/>
    <property type="match status" value="1"/>
</dbReference>
<evidence type="ECO:0000256" key="8">
    <source>
        <dbReference type="ARBA" id="ARBA00023316"/>
    </source>
</evidence>
<protein>
    <submittedName>
        <fullName evidence="13">Putative L,D-transpeptidase ErfK/SrfK</fullName>
        <ecNumber evidence="13">2.-.-.-</ecNumber>
    </submittedName>
</protein>
<gene>
    <name evidence="13" type="ORF">A7A08_01498</name>
</gene>
<dbReference type="InterPro" id="IPR005490">
    <property type="entry name" value="LD_TPept_cat_dom"/>
</dbReference>
<sequence length="197" mass="21607">MRIVFCRAALTGAALLALCASSTPAFSYAGILSIFEPQQRPTQASSGARLVSFTPQVEPGTILVSFTDRKLYYVLPNARAISYPIGAPMAEARWQGVLKVTAKKVNPGWTPTADMRRENPSLPSYVPGGHPRNPLGPRAMYLGSSLYRIHGTDAPWTVGQEVSHGCIRMYNRDVIDLYQRVPIGTKVVVTWQRFAQG</sequence>
<dbReference type="SUPFAM" id="SSF141523">
    <property type="entry name" value="L,D-transpeptidase catalytic domain-like"/>
    <property type="match status" value="1"/>
</dbReference>
<accession>A0A1E2RZ00</accession>
<keyword evidence="8 9" id="KW-0961">Cell wall biogenesis/degradation</keyword>
<dbReference type="CDD" id="cd16913">
    <property type="entry name" value="YkuD_like"/>
    <property type="match status" value="1"/>
</dbReference>
<dbReference type="PROSITE" id="PS52029">
    <property type="entry name" value="LD_TPASE"/>
    <property type="match status" value="1"/>
</dbReference>
<dbReference type="GO" id="GO:0016757">
    <property type="term" value="F:glycosyltransferase activity"/>
    <property type="evidence" value="ECO:0007669"/>
    <property type="project" value="UniProtKB-KW"/>
</dbReference>
<dbReference type="Gene3D" id="2.40.440.10">
    <property type="entry name" value="L,D-transpeptidase catalytic domain-like"/>
    <property type="match status" value="1"/>
</dbReference>
<feature type="domain" description="L,D-TPase catalytic" evidence="12">
    <location>
        <begin position="60"/>
        <end position="190"/>
    </location>
</feature>
<evidence type="ECO:0000256" key="3">
    <source>
        <dbReference type="ARBA" id="ARBA00022676"/>
    </source>
</evidence>
<feature type="active site" description="Proton donor/acceptor" evidence="9">
    <location>
        <position position="150"/>
    </location>
</feature>
<dbReference type="AlphaFoldDB" id="A0A1E2RZ00"/>
<dbReference type="GO" id="GO:0018104">
    <property type="term" value="P:peptidoglycan-protein cross-linking"/>
    <property type="evidence" value="ECO:0007669"/>
    <property type="project" value="TreeGrafter"/>
</dbReference>
<dbReference type="Pfam" id="PF03734">
    <property type="entry name" value="YkuD"/>
    <property type="match status" value="1"/>
</dbReference>
<evidence type="ECO:0000256" key="6">
    <source>
        <dbReference type="ARBA" id="ARBA00022960"/>
    </source>
</evidence>
<evidence type="ECO:0000313" key="14">
    <source>
        <dbReference type="Proteomes" id="UP000095087"/>
    </source>
</evidence>
<dbReference type="InterPro" id="IPR038063">
    <property type="entry name" value="Transpep_catalytic_dom"/>
</dbReference>
<evidence type="ECO:0000259" key="12">
    <source>
        <dbReference type="PROSITE" id="PS52029"/>
    </source>
</evidence>
<dbReference type="Proteomes" id="UP000095087">
    <property type="component" value="Unassembled WGS sequence"/>
</dbReference>
<comment type="caution">
    <text evidence="13">The sequence shown here is derived from an EMBL/GenBank/DDBJ whole genome shotgun (WGS) entry which is preliminary data.</text>
</comment>
<evidence type="ECO:0000256" key="7">
    <source>
        <dbReference type="ARBA" id="ARBA00022984"/>
    </source>
</evidence>
<feature type="signal peptide" evidence="11">
    <location>
        <begin position="1"/>
        <end position="27"/>
    </location>
</feature>
<reference evidence="13 14" key="1">
    <citation type="submission" date="2016-07" db="EMBL/GenBank/DDBJ databases">
        <title>Draft genome sequence of Methyloligella halotolerans C2T (VKM B-2706T=CCUG 61687T=DSM 25045T), a halotolerant polyhydroxybutyrate accumulating methylotroph.</title>
        <authorList>
            <person name="Vasilenko O.V."/>
            <person name="Doronina N.V."/>
            <person name="Poroshina M.N."/>
            <person name="Tarlachkov S.V."/>
            <person name="Trotsenko Y.A."/>
        </authorList>
    </citation>
    <scope>NUCLEOTIDE SEQUENCE [LARGE SCALE GENOMIC DNA]</scope>
    <source>
        <strain evidence="13 14">VKM B-2706</strain>
    </source>
</reference>
<evidence type="ECO:0000256" key="2">
    <source>
        <dbReference type="ARBA" id="ARBA00005992"/>
    </source>
</evidence>
<evidence type="ECO:0000256" key="9">
    <source>
        <dbReference type="PROSITE-ProRule" id="PRU01373"/>
    </source>
</evidence>
<dbReference type="EC" id="2.-.-.-" evidence="13"/>
<evidence type="ECO:0000256" key="10">
    <source>
        <dbReference type="SAM" id="MobiDB-lite"/>
    </source>
</evidence>
<dbReference type="UniPathway" id="UPA00219"/>
<comment type="pathway">
    <text evidence="1 9">Cell wall biogenesis; peptidoglycan biosynthesis.</text>
</comment>
<feature type="chain" id="PRO_5009116542" evidence="11">
    <location>
        <begin position="28"/>
        <end position="197"/>
    </location>
</feature>
<dbReference type="FunFam" id="2.40.440.10:FF:000002">
    <property type="entry name" value="L,D-transpeptidase ErfK/SrfK"/>
    <property type="match status" value="1"/>
</dbReference>
<dbReference type="GO" id="GO:0005576">
    <property type="term" value="C:extracellular region"/>
    <property type="evidence" value="ECO:0007669"/>
    <property type="project" value="TreeGrafter"/>
</dbReference>
<dbReference type="OrthoDB" id="9813664at2"/>
<feature type="active site" description="Nucleophile" evidence="9">
    <location>
        <position position="166"/>
    </location>
</feature>